<feature type="domain" description="Thiamine pyrophosphate enzyme N-terminal TPP-binding" evidence="10">
    <location>
        <begin position="23"/>
        <end position="137"/>
    </location>
</feature>
<evidence type="ECO:0000256" key="1">
    <source>
        <dbReference type="ARBA" id="ARBA00001964"/>
    </source>
</evidence>
<keyword evidence="12" id="KW-1185">Reference proteome</keyword>
<dbReference type="GO" id="GO:0033611">
    <property type="term" value="P:oxalate catabolic process"/>
    <property type="evidence" value="ECO:0007669"/>
    <property type="project" value="InterPro"/>
</dbReference>
<evidence type="ECO:0000256" key="4">
    <source>
        <dbReference type="ARBA" id="ARBA00022842"/>
    </source>
</evidence>
<feature type="domain" description="Thiamine pyrophosphate enzyme TPP-binding" evidence="9">
    <location>
        <begin position="416"/>
        <end position="553"/>
    </location>
</feature>
<evidence type="ECO:0000256" key="3">
    <source>
        <dbReference type="ARBA" id="ARBA00022723"/>
    </source>
</evidence>
<gene>
    <name evidence="11" type="ORF">A4G28_14360</name>
</gene>
<dbReference type="NCBIfam" id="TIGR03254">
    <property type="entry name" value="oxalate_oxc"/>
    <property type="match status" value="1"/>
</dbReference>
<proteinExistence type="inferred from homology"/>
<keyword evidence="5 7" id="KW-0786">Thiamine pyrophosphate</keyword>
<comment type="cofactor">
    <cofactor evidence="1">
        <name>thiamine diphosphate</name>
        <dbReference type="ChEBI" id="CHEBI:58937"/>
    </cofactor>
</comment>
<dbReference type="CDD" id="cd02004">
    <property type="entry name" value="TPP_BZL_OCoD_HPCL"/>
    <property type="match status" value="1"/>
</dbReference>
<dbReference type="InterPro" id="IPR011766">
    <property type="entry name" value="TPP_enzyme_TPP-bd"/>
</dbReference>
<name>A0A163YAU8_9MYCO</name>
<evidence type="ECO:0000256" key="6">
    <source>
        <dbReference type="ARBA" id="ARBA00023239"/>
    </source>
</evidence>
<dbReference type="InterPro" id="IPR029061">
    <property type="entry name" value="THDP-binding"/>
</dbReference>
<dbReference type="Gene3D" id="3.40.50.970">
    <property type="match status" value="2"/>
</dbReference>
<dbReference type="NCBIfam" id="NF006721">
    <property type="entry name" value="PRK09259.1"/>
    <property type="match status" value="1"/>
</dbReference>
<keyword evidence="6" id="KW-0456">Lyase</keyword>
<dbReference type="SUPFAM" id="SSF52518">
    <property type="entry name" value="Thiamin diphosphate-binding fold (THDP-binding)"/>
    <property type="match status" value="2"/>
</dbReference>
<dbReference type="GO" id="GO:0008949">
    <property type="term" value="F:oxalyl-CoA decarboxylase activity"/>
    <property type="evidence" value="ECO:0007669"/>
    <property type="project" value="InterPro"/>
</dbReference>
<dbReference type="InterPro" id="IPR012000">
    <property type="entry name" value="Thiamin_PyroP_enz_cen_dom"/>
</dbReference>
<dbReference type="InterPro" id="IPR029035">
    <property type="entry name" value="DHS-like_NAD/FAD-binding_dom"/>
</dbReference>
<dbReference type="Pfam" id="PF00205">
    <property type="entry name" value="TPP_enzyme_M"/>
    <property type="match status" value="1"/>
</dbReference>
<evidence type="ECO:0000256" key="5">
    <source>
        <dbReference type="ARBA" id="ARBA00023052"/>
    </source>
</evidence>
<sequence length="586" mass="60929">MTTQSASPGAAAAGPATDRLTDGFHLMVDALKANDVDTIYGIVGIPITDLARTAQAAGIRYLGFRHEGSAGNAAAAAGFLTARPGVCLTTSGPGFLNGLPALANATANCFPMIQISGSSRRSIVDLQRGDYQEIDQLNAARPFAKAAYRINRVQDIGLGVARAIRTAISGRPGGVYLDIPGEVLGQALEVSVAADSIWRLVDPAPRQLPAAEAIDRALQLLAAARRPLIVLGKGAAYARADNVIREFVETTGIPFLPMSMAKGLLPDSHPQSAGAARSLAIARADTVVLVGARLNWLLGHGESPQWAADAKFIQVDIAASEFDSNRPVAAPLTGDIGSVMSALLDGLAGRPIVAPAEWTGELSDRKARNDAKMRERLAEDPHPMRFYNALGAIRAVLQRNPDVYVVNEGANALDLARNVIDMQLPRHRLDTGTWGVMGIGLGYSIAAAVETGRPVIAIEGDSAFGFSGMEIETICRYRLPVTVVILNNGGVYRGDETSASGSDPAPTVLNARARHELIAEAFSGKGYHVTTPSELSAALTEALASGGPSIIDCELSPAAGVESGHLASLNPTSAATAPPAPVSAGG</sequence>
<feature type="domain" description="Thiamine pyrophosphate enzyme central" evidence="8">
    <location>
        <begin position="214"/>
        <end position="343"/>
    </location>
</feature>
<keyword evidence="3" id="KW-0479">Metal-binding</keyword>
<dbReference type="FunFam" id="3.40.50.970:FF:000042">
    <property type="entry name" value="Oxalyl-CoA decarboxylase"/>
    <property type="match status" value="1"/>
</dbReference>
<evidence type="ECO:0000259" key="10">
    <source>
        <dbReference type="Pfam" id="PF02776"/>
    </source>
</evidence>
<evidence type="ECO:0000259" key="9">
    <source>
        <dbReference type="Pfam" id="PF02775"/>
    </source>
</evidence>
<dbReference type="InterPro" id="IPR017660">
    <property type="entry name" value="Oxalyl-CoA_decarboxylase"/>
</dbReference>
<dbReference type="GO" id="GO:0030976">
    <property type="term" value="F:thiamine pyrophosphate binding"/>
    <property type="evidence" value="ECO:0007669"/>
    <property type="project" value="InterPro"/>
</dbReference>
<dbReference type="CDD" id="cd07035">
    <property type="entry name" value="TPP_PYR_POX_like"/>
    <property type="match status" value="1"/>
</dbReference>
<dbReference type="Pfam" id="PF02775">
    <property type="entry name" value="TPP_enzyme_C"/>
    <property type="match status" value="1"/>
</dbReference>
<dbReference type="PANTHER" id="PTHR43710:SF2">
    <property type="entry name" value="2-HYDROXYACYL-COA LYASE 1"/>
    <property type="match status" value="1"/>
</dbReference>
<dbReference type="GO" id="GO:0001561">
    <property type="term" value="P:fatty acid alpha-oxidation"/>
    <property type="evidence" value="ECO:0007669"/>
    <property type="project" value="TreeGrafter"/>
</dbReference>
<dbReference type="AlphaFoldDB" id="A0A163YAU8"/>
<evidence type="ECO:0000256" key="7">
    <source>
        <dbReference type="RuleBase" id="RU362132"/>
    </source>
</evidence>
<dbReference type="GO" id="GO:0000287">
    <property type="term" value="F:magnesium ion binding"/>
    <property type="evidence" value="ECO:0007669"/>
    <property type="project" value="InterPro"/>
</dbReference>
<comment type="caution">
    <text evidence="11">The sequence shown here is derived from an EMBL/GenBank/DDBJ whole genome shotgun (WGS) entry which is preliminary data.</text>
</comment>
<accession>A0A163YAU8</accession>
<dbReference type="EMBL" id="LWCI01000129">
    <property type="protein sequence ID" value="KZS60255.1"/>
    <property type="molecule type" value="Genomic_DNA"/>
</dbReference>
<dbReference type="SUPFAM" id="SSF52467">
    <property type="entry name" value="DHS-like NAD/FAD-binding domain"/>
    <property type="match status" value="1"/>
</dbReference>
<evidence type="ECO:0000313" key="11">
    <source>
        <dbReference type="EMBL" id="KZS60255.1"/>
    </source>
</evidence>
<dbReference type="Proteomes" id="UP000077342">
    <property type="component" value="Unassembled WGS sequence"/>
</dbReference>
<reference evidence="12" key="1">
    <citation type="submission" date="2016-04" db="EMBL/GenBank/DDBJ databases">
        <authorList>
            <person name="Strapagiel D."/>
            <person name="Borowka P."/>
            <person name="Marciniak B."/>
            <person name="Bakula Z."/>
            <person name="Van Ingen J."/>
            <person name="Safianowska A."/>
            <person name="Dziadek J."/>
            <person name="Jagielski T."/>
        </authorList>
    </citation>
    <scope>NUCLEOTIDE SEQUENCE [LARGE SCALE GENOMIC DNA]</scope>
    <source>
        <strain evidence="12">1010001458</strain>
    </source>
</reference>
<dbReference type="RefSeq" id="WP_075511902.1">
    <property type="nucleotide sequence ID" value="NZ_CP089224.1"/>
</dbReference>
<dbReference type="Pfam" id="PF02776">
    <property type="entry name" value="TPP_enzyme_N"/>
    <property type="match status" value="1"/>
</dbReference>
<protein>
    <submittedName>
        <fullName evidence="11">Oxalyl-CoA decarboxylase</fullName>
    </submittedName>
</protein>
<dbReference type="PANTHER" id="PTHR43710">
    <property type="entry name" value="2-HYDROXYACYL-COA LYASE"/>
    <property type="match status" value="1"/>
</dbReference>
<dbReference type="Gene3D" id="3.40.50.1220">
    <property type="entry name" value="TPP-binding domain"/>
    <property type="match status" value="1"/>
</dbReference>
<dbReference type="InterPro" id="IPR045025">
    <property type="entry name" value="HACL1-like"/>
</dbReference>
<evidence type="ECO:0000259" key="8">
    <source>
        <dbReference type="Pfam" id="PF00205"/>
    </source>
</evidence>
<comment type="similarity">
    <text evidence="2 7">Belongs to the TPP enzyme family.</text>
</comment>
<organism evidence="11 12">
    <name type="scientific">Mycobacterium ostraviense</name>
    <dbReference type="NCBI Taxonomy" id="2738409"/>
    <lineage>
        <taxon>Bacteria</taxon>
        <taxon>Bacillati</taxon>
        <taxon>Actinomycetota</taxon>
        <taxon>Actinomycetes</taxon>
        <taxon>Mycobacteriales</taxon>
        <taxon>Mycobacteriaceae</taxon>
        <taxon>Mycobacterium</taxon>
    </lineage>
</organism>
<evidence type="ECO:0000256" key="2">
    <source>
        <dbReference type="ARBA" id="ARBA00007812"/>
    </source>
</evidence>
<evidence type="ECO:0000313" key="12">
    <source>
        <dbReference type="Proteomes" id="UP000077342"/>
    </source>
</evidence>
<dbReference type="FunFam" id="3.40.50.1220:FF:000006">
    <property type="entry name" value="2-hydroxyacyl-CoA lyase 1"/>
    <property type="match status" value="1"/>
</dbReference>
<keyword evidence="4" id="KW-0460">Magnesium</keyword>
<dbReference type="InterPro" id="IPR012001">
    <property type="entry name" value="Thiamin_PyroP_enz_TPP-bd_dom"/>
</dbReference>